<dbReference type="CDD" id="cd02440">
    <property type="entry name" value="AdoMet_MTases"/>
    <property type="match status" value="1"/>
</dbReference>
<dbReference type="RefSeq" id="WP_203706701.1">
    <property type="nucleotide sequence ID" value="NZ_BAAALU010000004.1"/>
</dbReference>
<dbReference type="InterPro" id="IPR041698">
    <property type="entry name" value="Methyltransf_25"/>
</dbReference>
<dbReference type="InterPro" id="IPR029063">
    <property type="entry name" value="SAM-dependent_MTases_sf"/>
</dbReference>
<comment type="caution">
    <text evidence="4">The sequence shown here is derived from an EMBL/GenBank/DDBJ whole genome shotgun (WGS) entry which is preliminary data.</text>
</comment>
<sequence length="256" mass="28414">MEQRNAGRVFGEVVDLYDRVRQPYPAALIDDVLAYSRLDGRRALEVGAGTGRATIPFATRGVPVVAVEPDDAMADALSRRAGAGVEVVRGAFEEFRPAERFGLLFSAEAWHWTVPQTRWSLAADALAPGAAIALFWHSERVDEPTLRDNMLRVIAEHAPTVVVHDEPVGQDQAWQRWPGSELSVQPAFAHFTSRHYRTRRTVPAADYLGLTQTRSQFRTLPPPDQQALVAALTDVFDDEVPLAIETTLLLARRTHD</sequence>
<dbReference type="Gene3D" id="3.40.50.150">
    <property type="entry name" value="Vaccinia Virus protein VP39"/>
    <property type="match status" value="1"/>
</dbReference>
<dbReference type="PANTHER" id="PTHR44942">
    <property type="entry name" value="METHYLTRANSF_11 DOMAIN-CONTAINING PROTEIN"/>
    <property type="match status" value="1"/>
</dbReference>
<dbReference type="SUPFAM" id="SSF53335">
    <property type="entry name" value="S-adenosyl-L-methionine-dependent methyltransferases"/>
    <property type="match status" value="1"/>
</dbReference>
<evidence type="ECO:0000256" key="1">
    <source>
        <dbReference type="ARBA" id="ARBA00022603"/>
    </source>
</evidence>
<protein>
    <recommendedName>
        <fullName evidence="3">Methyltransferase domain-containing protein</fullName>
    </recommendedName>
</protein>
<evidence type="ECO:0000313" key="4">
    <source>
        <dbReference type="EMBL" id="GIF59877.1"/>
    </source>
</evidence>
<reference evidence="4 5" key="1">
    <citation type="submission" date="2021-01" db="EMBL/GenBank/DDBJ databases">
        <title>Whole genome shotgun sequence of Asanoa iriomotensis NBRC 100142.</title>
        <authorList>
            <person name="Komaki H."/>
            <person name="Tamura T."/>
        </authorList>
    </citation>
    <scope>NUCLEOTIDE SEQUENCE [LARGE SCALE GENOMIC DNA]</scope>
    <source>
        <strain evidence="4 5">NBRC 100142</strain>
    </source>
</reference>
<evidence type="ECO:0000256" key="2">
    <source>
        <dbReference type="ARBA" id="ARBA00022679"/>
    </source>
</evidence>
<keyword evidence="2" id="KW-0808">Transferase</keyword>
<dbReference type="Proteomes" id="UP000624325">
    <property type="component" value="Unassembled WGS sequence"/>
</dbReference>
<accession>A0ABQ4CAT5</accession>
<evidence type="ECO:0000313" key="5">
    <source>
        <dbReference type="Proteomes" id="UP000624325"/>
    </source>
</evidence>
<gene>
    <name evidence="4" type="ORF">Air01nite_59720</name>
</gene>
<keyword evidence="5" id="KW-1185">Reference proteome</keyword>
<evidence type="ECO:0000259" key="3">
    <source>
        <dbReference type="Pfam" id="PF13649"/>
    </source>
</evidence>
<dbReference type="InterPro" id="IPR051052">
    <property type="entry name" value="Diverse_substrate_MTase"/>
</dbReference>
<dbReference type="EMBL" id="BONC01000055">
    <property type="protein sequence ID" value="GIF59877.1"/>
    <property type="molecule type" value="Genomic_DNA"/>
</dbReference>
<organism evidence="4 5">
    <name type="scientific">Asanoa iriomotensis</name>
    <dbReference type="NCBI Taxonomy" id="234613"/>
    <lineage>
        <taxon>Bacteria</taxon>
        <taxon>Bacillati</taxon>
        <taxon>Actinomycetota</taxon>
        <taxon>Actinomycetes</taxon>
        <taxon>Micromonosporales</taxon>
        <taxon>Micromonosporaceae</taxon>
        <taxon>Asanoa</taxon>
    </lineage>
</organism>
<dbReference type="Pfam" id="PF13649">
    <property type="entry name" value="Methyltransf_25"/>
    <property type="match status" value="1"/>
</dbReference>
<dbReference type="PANTHER" id="PTHR44942:SF4">
    <property type="entry name" value="METHYLTRANSFERASE TYPE 11 DOMAIN-CONTAINING PROTEIN"/>
    <property type="match status" value="1"/>
</dbReference>
<feature type="domain" description="Methyltransferase" evidence="3">
    <location>
        <begin position="44"/>
        <end position="122"/>
    </location>
</feature>
<name>A0ABQ4CAT5_9ACTN</name>
<proteinExistence type="predicted"/>
<keyword evidence="1" id="KW-0489">Methyltransferase</keyword>